<comment type="subcellular location">
    <subcellularLocation>
        <location evidence="1">Cytoplasmic vesicle</location>
        <location evidence="1">Clathrin-coated vesicle</location>
    </subcellularLocation>
    <subcellularLocation>
        <location evidence="2">Golgi apparatus</location>
    </subcellularLocation>
    <subcellularLocation>
        <location evidence="3">Membrane</location>
        <location evidence="3">Clathrin-coated pit</location>
    </subcellularLocation>
</comment>
<accession>A0AAD8KC41</accession>
<dbReference type="InterPro" id="IPR014712">
    <property type="entry name" value="ANTH_dom_sf"/>
</dbReference>
<dbReference type="GO" id="GO:0005794">
    <property type="term" value="C:Golgi apparatus"/>
    <property type="evidence" value="ECO:0007669"/>
    <property type="project" value="UniProtKB-SubCell"/>
</dbReference>
<dbReference type="SMART" id="SM00273">
    <property type="entry name" value="ENTH"/>
    <property type="match status" value="1"/>
</dbReference>
<evidence type="ECO:0000256" key="5">
    <source>
        <dbReference type="ARBA" id="ARBA00023034"/>
    </source>
</evidence>
<dbReference type="InterPro" id="IPR011417">
    <property type="entry name" value="ANTH_dom"/>
</dbReference>
<feature type="compositionally biased region" description="Basic and acidic residues" evidence="9">
    <location>
        <begin position="329"/>
        <end position="342"/>
    </location>
</feature>
<dbReference type="GO" id="GO:0032050">
    <property type="term" value="F:clathrin heavy chain binding"/>
    <property type="evidence" value="ECO:0007669"/>
    <property type="project" value="TreeGrafter"/>
</dbReference>
<dbReference type="PANTHER" id="PTHR22951">
    <property type="entry name" value="CLATHRIN ASSEMBLY PROTEIN"/>
    <property type="match status" value="1"/>
</dbReference>
<evidence type="ECO:0000256" key="6">
    <source>
        <dbReference type="ARBA" id="ARBA00023136"/>
    </source>
</evidence>
<dbReference type="FunFam" id="1.20.58.150:FF:000003">
    <property type="entry name" value="Putative clathrin assembly protein"/>
    <property type="match status" value="1"/>
</dbReference>
<dbReference type="SUPFAM" id="SSF89009">
    <property type="entry name" value="GAT-like domain"/>
    <property type="match status" value="1"/>
</dbReference>
<dbReference type="GO" id="GO:0005546">
    <property type="term" value="F:phosphatidylinositol-4,5-bisphosphate binding"/>
    <property type="evidence" value="ECO:0007669"/>
    <property type="project" value="TreeGrafter"/>
</dbReference>
<reference evidence="11" key="1">
    <citation type="journal article" date="2023" name="bioRxiv">
        <title>Improved chromosome-level genome assembly for marigold (Tagetes erecta).</title>
        <authorList>
            <person name="Jiang F."/>
            <person name="Yuan L."/>
            <person name="Wang S."/>
            <person name="Wang H."/>
            <person name="Xu D."/>
            <person name="Wang A."/>
            <person name="Fan W."/>
        </authorList>
    </citation>
    <scope>NUCLEOTIDE SEQUENCE</scope>
    <source>
        <strain evidence="11">WSJ</strain>
        <tissue evidence="11">Leaf</tissue>
    </source>
</reference>
<comment type="caution">
    <text evidence="11">The sequence shown here is derived from an EMBL/GenBank/DDBJ whole genome shotgun (WGS) entry which is preliminary data.</text>
</comment>
<evidence type="ECO:0000256" key="8">
    <source>
        <dbReference type="ARBA" id="ARBA00023329"/>
    </source>
</evidence>
<keyword evidence="5" id="KW-0333">Golgi apparatus</keyword>
<evidence type="ECO:0000256" key="4">
    <source>
        <dbReference type="ARBA" id="ARBA00022583"/>
    </source>
</evidence>
<gene>
    <name evidence="11" type="ORF">QVD17_27504</name>
</gene>
<keyword evidence="4" id="KW-0254">Endocytosis</keyword>
<dbReference type="GO" id="GO:0006900">
    <property type="term" value="P:vesicle budding from membrane"/>
    <property type="evidence" value="ECO:0007669"/>
    <property type="project" value="TreeGrafter"/>
</dbReference>
<dbReference type="AlphaFoldDB" id="A0AAD8KC41"/>
<dbReference type="GO" id="GO:0005545">
    <property type="term" value="F:1-phosphatidylinositol binding"/>
    <property type="evidence" value="ECO:0007669"/>
    <property type="project" value="InterPro"/>
</dbReference>
<dbReference type="InterPro" id="IPR048050">
    <property type="entry name" value="ANTH_N_plant"/>
</dbReference>
<organism evidence="11 12">
    <name type="scientific">Tagetes erecta</name>
    <name type="common">African marigold</name>
    <dbReference type="NCBI Taxonomy" id="13708"/>
    <lineage>
        <taxon>Eukaryota</taxon>
        <taxon>Viridiplantae</taxon>
        <taxon>Streptophyta</taxon>
        <taxon>Embryophyta</taxon>
        <taxon>Tracheophyta</taxon>
        <taxon>Spermatophyta</taxon>
        <taxon>Magnoliopsida</taxon>
        <taxon>eudicotyledons</taxon>
        <taxon>Gunneridae</taxon>
        <taxon>Pentapetalae</taxon>
        <taxon>asterids</taxon>
        <taxon>campanulids</taxon>
        <taxon>Asterales</taxon>
        <taxon>Asteraceae</taxon>
        <taxon>Asteroideae</taxon>
        <taxon>Heliantheae alliance</taxon>
        <taxon>Tageteae</taxon>
        <taxon>Tagetes</taxon>
    </lineage>
</organism>
<keyword evidence="6" id="KW-0472">Membrane</keyword>
<dbReference type="GO" id="GO:0030136">
    <property type="term" value="C:clathrin-coated vesicle"/>
    <property type="evidence" value="ECO:0007669"/>
    <property type="project" value="UniProtKB-SubCell"/>
</dbReference>
<dbReference type="Gene3D" id="1.25.40.90">
    <property type="match status" value="1"/>
</dbReference>
<dbReference type="CDD" id="cd03564">
    <property type="entry name" value="ANTH_N"/>
    <property type="match status" value="1"/>
</dbReference>
<proteinExistence type="predicted"/>
<dbReference type="InterPro" id="IPR013809">
    <property type="entry name" value="ENTH"/>
</dbReference>
<evidence type="ECO:0000256" key="3">
    <source>
        <dbReference type="ARBA" id="ARBA00004600"/>
    </source>
</evidence>
<evidence type="ECO:0000256" key="9">
    <source>
        <dbReference type="SAM" id="MobiDB-lite"/>
    </source>
</evidence>
<dbReference type="Pfam" id="PF07651">
    <property type="entry name" value="ANTH"/>
    <property type="match status" value="1"/>
</dbReference>
<dbReference type="InterPro" id="IPR045192">
    <property type="entry name" value="AP180-like"/>
</dbReference>
<dbReference type="GO" id="GO:0005905">
    <property type="term" value="C:clathrin-coated pit"/>
    <property type="evidence" value="ECO:0007669"/>
    <property type="project" value="UniProtKB-SubCell"/>
</dbReference>
<evidence type="ECO:0000259" key="10">
    <source>
        <dbReference type="PROSITE" id="PS50942"/>
    </source>
</evidence>
<name>A0AAD8KC41_TARER</name>
<keyword evidence="8" id="KW-0968">Cytoplasmic vesicle</keyword>
<dbReference type="GO" id="GO:0072583">
    <property type="term" value="P:clathrin-dependent endocytosis"/>
    <property type="evidence" value="ECO:0007669"/>
    <property type="project" value="InterPro"/>
</dbReference>
<dbReference type="PROSITE" id="PS50942">
    <property type="entry name" value="ENTH"/>
    <property type="match status" value="1"/>
</dbReference>
<evidence type="ECO:0000256" key="7">
    <source>
        <dbReference type="ARBA" id="ARBA00023176"/>
    </source>
</evidence>
<keyword evidence="12" id="KW-1185">Reference proteome</keyword>
<feature type="domain" description="ENTH" evidence="10">
    <location>
        <begin position="24"/>
        <end position="161"/>
    </location>
</feature>
<evidence type="ECO:0000256" key="2">
    <source>
        <dbReference type="ARBA" id="ARBA00004555"/>
    </source>
</evidence>
<dbReference type="FunFam" id="1.25.40.90:FF:000005">
    <property type="entry name" value="Clathrin assembly protein AP180"/>
    <property type="match status" value="1"/>
</dbReference>
<evidence type="ECO:0000313" key="11">
    <source>
        <dbReference type="EMBL" id="KAK1418361.1"/>
    </source>
</evidence>
<sequence length="581" mass="66154">MGTFESFRKAYGALKDSTKVGLAKVNSEFKHLDIAIVKATSHVECPPKERHVKKIFSAISVVAPRADVAYCIHTLDRRLSKTKNWIVAIKTLIVFHRTLREGDPSFREEFLNYSRRGQVFQISNFKDDSSSLAWDCSAWVRTYGMFLEERLECFSILKYDIETESLTRRTPGSGKGYSRSRFMSADELLEQLPAMQQVLCRLIGCQPEGAAYHNYLVQYALALVLKESFKLYCSINDGIINLVDLFFDMPKHEAVKALNIYKKAGKQAEYLAEFYNYCRHLDFASDFQFPTLRQPPASFLATMEEYIREAPAIGLVSLRRLEYGNLKVEEKSDDSSSRKNDGEEVEDKEALVIVPEPEPQFETKKEKIVPSLIYDNGDNDLLGLNQTNPKALDVVQNNAVALDTLENGDPQLSYTNWYGSTTTPGWEVALVEKNINININNTPQSKSGGGGFDKFLLDSLYEDEVARRQIQPQNVGYNTSYKRNMQCNPFDLQQPSLLLQNPFITSSKITPTMNVQMTMLHQQQQQSAQTQYPHLYQQPYKQHNMLVVYNNQLGMSTSNPFGDVYEYPQSSKASQGKQMVV</sequence>
<keyword evidence="7" id="KW-0168">Coated pit</keyword>
<evidence type="ECO:0000256" key="1">
    <source>
        <dbReference type="ARBA" id="ARBA00004132"/>
    </source>
</evidence>
<protein>
    <recommendedName>
        <fullName evidence="10">ENTH domain-containing protein</fullName>
    </recommendedName>
</protein>
<dbReference type="Proteomes" id="UP001229421">
    <property type="component" value="Unassembled WGS sequence"/>
</dbReference>
<dbReference type="SUPFAM" id="SSF48464">
    <property type="entry name" value="ENTH/VHS domain"/>
    <property type="match status" value="1"/>
</dbReference>
<evidence type="ECO:0000313" key="12">
    <source>
        <dbReference type="Proteomes" id="UP001229421"/>
    </source>
</evidence>
<feature type="region of interest" description="Disordered" evidence="9">
    <location>
        <begin position="329"/>
        <end position="348"/>
    </location>
</feature>
<dbReference type="GO" id="GO:0048268">
    <property type="term" value="P:clathrin coat assembly"/>
    <property type="evidence" value="ECO:0007669"/>
    <property type="project" value="InterPro"/>
</dbReference>
<dbReference type="EMBL" id="JAUHHV010000007">
    <property type="protein sequence ID" value="KAK1418361.1"/>
    <property type="molecule type" value="Genomic_DNA"/>
</dbReference>
<dbReference type="InterPro" id="IPR008942">
    <property type="entry name" value="ENTH_VHS"/>
</dbReference>
<dbReference type="GO" id="GO:0000149">
    <property type="term" value="F:SNARE binding"/>
    <property type="evidence" value="ECO:0007669"/>
    <property type="project" value="TreeGrafter"/>
</dbReference>
<dbReference type="Gene3D" id="1.20.58.150">
    <property type="entry name" value="ANTH domain"/>
    <property type="match status" value="1"/>
</dbReference>
<dbReference type="PANTHER" id="PTHR22951:SF5">
    <property type="entry name" value="PHOSPHATIDYLINOSITOL-BINDING CLATHRIN ASSEMBLY PROTEIN LAP"/>
    <property type="match status" value="1"/>
</dbReference>